<name>A0A8K0XR07_9AGAR</name>
<dbReference type="OrthoDB" id="4738875at2759"/>
<organism evidence="2 3">
    <name type="scientific">Cristinia sonorae</name>
    <dbReference type="NCBI Taxonomy" id="1940300"/>
    <lineage>
        <taxon>Eukaryota</taxon>
        <taxon>Fungi</taxon>
        <taxon>Dikarya</taxon>
        <taxon>Basidiomycota</taxon>
        <taxon>Agaricomycotina</taxon>
        <taxon>Agaricomycetes</taxon>
        <taxon>Agaricomycetidae</taxon>
        <taxon>Agaricales</taxon>
        <taxon>Pleurotineae</taxon>
        <taxon>Stephanosporaceae</taxon>
        <taxon>Cristinia</taxon>
    </lineage>
</organism>
<dbReference type="PANTHER" id="PTHR42791">
    <property type="entry name" value="GNAT FAMILY ACETYLTRANSFERASE"/>
    <property type="match status" value="1"/>
</dbReference>
<proteinExistence type="predicted"/>
<dbReference type="CDD" id="cd04301">
    <property type="entry name" value="NAT_SF"/>
    <property type="match status" value="1"/>
</dbReference>
<keyword evidence="3" id="KW-1185">Reference proteome</keyword>
<dbReference type="AlphaFoldDB" id="A0A8K0XR07"/>
<feature type="domain" description="N-acetyltransferase" evidence="1">
    <location>
        <begin position="68"/>
        <end position="211"/>
    </location>
</feature>
<sequence length="220" mass="24343">MASDTVAPVVRSIASPTDDEIERIVALLLRIFKSDTAMESLSGRDQAVETLIYRLTLTQAVRSGECLVARSPHNPSEICGVAAWIAPDSDWDVHDDPSFLAALDPSLREWYTSHYASKYKELHSSLDSKYQRGAWSLKLLAVAPEARRKGVGRALVDVITRKADSNSESMTVDVRDPSIVHFFQRAGFKYRSVKNVMSHASPGFPIWRMVREPLGASAPG</sequence>
<dbReference type="Gene3D" id="3.40.630.30">
    <property type="match status" value="1"/>
</dbReference>
<evidence type="ECO:0000313" key="3">
    <source>
        <dbReference type="Proteomes" id="UP000813824"/>
    </source>
</evidence>
<reference evidence="2" key="1">
    <citation type="journal article" date="2021" name="New Phytol.">
        <title>Evolutionary innovations through gain and loss of genes in the ectomycorrhizal Boletales.</title>
        <authorList>
            <person name="Wu G."/>
            <person name="Miyauchi S."/>
            <person name="Morin E."/>
            <person name="Kuo A."/>
            <person name="Drula E."/>
            <person name="Varga T."/>
            <person name="Kohler A."/>
            <person name="Feng B."/>
            <person name="Cao Y."/>
            <person name="Lipzen A."/>
            <person name="Daum C."/>
            <person name="Hundley H."/>
            <person name="Pangilinan J."/>
            <person name="Johnson J."/>
            <person name="Barry K."/>
            <person name="LaButti K."/>
            <person name="Ng V."/>
            <person name="Ahrendt S."/>
            <person name="Min B."/>
            <person name="Choi I.G."/>
            <person name="Park H."/>
            <person name="Plett J.M."/>
            <person name="Magnuson J."/>
            <person name="Spatafora J.W."/>
            <person name="Nagy L.G."/>
            <person name="Henrissat B."/>
            <person name="Grigoriev I.V."/>
            <person name="Yang Z.L."/>
            <person name="Xu J."/>
            <person name="Martin F.M."/>
        </authorList>
    </citation>
    <scope>NUCLEOTIDE SEQUENCE</scope>
    <source>
        <strain evidence="2">KKN 215</strain>
    </source>
</reference>
<gene>
    <name evidence="2" type="ORF">BXZ70DRAFT_1006957</name>
</gene>
<dbReference type="SUPFAM" id="SSF55729">
    <property type="entry name" value="Acyl-CoA N-acyltransferases (Nat)"/>
    <property type="match status" value="1"/>
</dbReference>
<dbReference type="GO" id="GO:0016747">
    <property type="term" value="F:acyltransferase activity, transferring groups other than amino-acyl groups"/>
    <property type="evidence" value="ECO:0007669"/>
    <property type="project" value="InterPro"/>
</dbReference>
<dbReference type="InterPro" id="IPR016181">
    <property type="entry name" value="Acyl_CoA_acyltransferase"/>
</dbReference>
<dbReference type="PROSITE" id="PS51186">
    <property type="entry name" value="GNAT"/>
    <property type="match status" value="1"/>
</dbReference>
<dbReference type="Pfam" id="PF13508">
    <property type="entry name" value="Acetyltransf_7"/>
    <property type="match status" value="1"/>
</dbReference>
<comment type="caution">
    <text evidence="2">The sequence shown here is derived from an EMBL/GenBank/DDBJ whole genome shotgun (WGS) entry which is preliminary data.</text>
</comment>
<protein>
    <submittedName>
        <fullName evidence="2">Acyl-CoA N-acyltransferase</fullName>
    </submittedName>
</protein>
<dbReference type="EMBL" id="JAEVFJ010000011">
    <property type="protein sequence ID" value="KAH8101700.1"/>
    <property type="molecule type" value="Genomic_DNA"/>
</dbReference>
<dbReference type="PANTHER" id="PTHR42791:SF1">
    <property type="entry name" value="N-ACETYLTRANSFERASE DOMAIN-CONTAINING PROTEIN"/>
    <property type="match status" value="1"/>
</dbReference>
<evidence type="ECO:0000313" key="2">
    <source>
        <dbReference type="EMBL" id="KAH8101700.1"/>
    </source>
</evidence>
<dbReference type="Proteomes" id="UP000813824">
    <property type="component" value="Unassembled WGS sequence"/>
</dbReference>
<dbReference type="InterPro" id="IPR052523">
    <property type="entry name" value="Trichothecene_AcTrans"/>
</dbReference>
<dbReference type="InterPro" id="IPR000182">
    <property type="entry name" value="GNAT_dom"/>
</dbReference>
<accession>A0A8K0XR07</accession>
<evidence type="ECO:0000259" key="1">
    <source>
        <dbReference type="PROSITE" id="PS51186"/>
    </source>
</evidence>